<sequence length="555" mass="57512">MRNMSGIGVVAVSMLVGSSFAEVIYSQPFYNSATDKPLSEFGWSALVHGVDGVEENPAYTNKVIEGVGRSAGATDEGAVDATTPVGATENGYTFFAPKQDFAAYTNAVAILYTTISTEITVSELTKLRVDQKNDNADSVIRFAIRIGSQWYASAEDFGGENATSYAVKEMVEADFSDETKWLELTVATGAAGEITVGSAPVSALSGTINAYGLYVDAGTAPGGAGDHMRLDNFQVHDGAAPPTYDVLYSQPFYLDAGSPLPLTEWGWTSLVFSASGVVENPIYAGNEVEAISSGVAAGDMGAVNAIFPTNVTAGTRGYGFFAPKQDAAYAGATALMYTTLPTNTTVSGLQKLSVEQKNDNADSIIRFAIRIGSQWYASADEFGGQNAAYALKEMLEADFSHPAKWVELTVVLGGAGEISLGTTPASALSGIIDAYGIYVDSGTTPGGEGDHIRFDNFQVYGSANTVPPGGTEPFIVSYGMSGGISSLSFTGGVSEAYIILSSSALGSGFSSTVTPVSVSIGGLAGNVVTTDGAGDATAEFNSAGNVEFYMVESAQ</sequence>
<accession>A0A6C2TYV2</accession>
<evidence type="ECO:0000313" key="1">
    <source>
        <dbReference type="EMBL" id="VGO12531.1"/>
    </source>
</evidence>
<name>A0A6C2TYV2_PONDE</name>
<evidence type="ECO:0000313" key="2">
    <source>
        <dbReference type="Proteomes" id="UP000366872"/>
    </source>
</evidence>
<dbReference type="AlphaFoldDB" id="A0A6C2TYV2"/>
<gene>
    <name evidence="1" type="ORF">PDESU_01084</name>
</gene>
<reference evidence="1 2" key="1">
    <citation type="submission" date="2019-04" db="EMBL/GenBank/DDBJ databases">
        <authorList>
            <person name="Van Vliet M D."/>
        </authorList>
    </citation>
    <scope>NUCLEOTIDE SEQUENCE [LARGE SCALE GENOMIC DNA]</scope>
    <source>
        <strain evidence="1 2">F1</strain>
    </source>
</reference>
<protein>
    <submittedName>
        <fullName evidence="1">Uncharacterized protein</fullName>
    </submittedName>
</protein>
<dbReference type="RefSeq" id="WP_136078186.1">
    <property type="nucleotide sequence ID" value="NZ_CAAHFG010000001.1"/>
</dbReference>
<dbReference type="Proteomes" id="UP000366872">
    <property type="component" value="Unassembled WGS sequence"/>
</dbReference>
<proteinExistence type="predicted"/>
<dbReference type="EMBL" id="CAAHFG010000001">
    <property type="protein sequence ID" value="VGO12531.1"/>
    <property type="molecule type" value="Genomic_DNA"/>
</dbReference>
<keyword evidence="2" id="KW-1185">Reference proteome</keyword>
<organism evidence="1 2">
    <name type="scientific">Pontiella desulfatans</name>
    <dbReference type="NCBI Taxonomy" id="2750659"/>
    <lineage>
        <taxon>Bacteria</taxon>
        <taxon>Pseudomonadati</taxon>
        <taxon>Kiritimatiellota</taxon>
        <taxon>Kiritimatiellia</taxon>
        <taxon>Kiritimatiellales</taxon>
        <taxon>Pontiellaceae</taxon>
        <taxon>Pontiella</taxon>
    </lineage>
</organism>